<name>A0A167RGD8_9VIRU</name>
<dbReference type="GeneID" id="80513015"/>
<reference evidence="2 3" key="1">
    <citation type="journal article" date="2016" name="Genome Announc.">
        <title>Complete Genome Sequence of a New Megavirus Family Member Isolated from an Inland Water Lake for the First Time in India.</title>
        <authorList>
            <person name="Chatterjee A."/>
            <person name="Ali F."/>
            <person name="Bange D."/>
            <person name="Kondabagil K."/>
        </authorList>
    </citation>
    <scope>NUCLEOTIDE SEQUENCE [LARGE SCALE GENOMIC DNA]</scope>
    <source>
        <strain evidence="2">1</strain>
    </source>
</reference>
<dbReference type="RefSeq" id="YP_010776404.1">
    <property type="nucleotide sequence ID" value="NC_075034.1"/>
</dbReference>
<organism evidence="2 3">
    <name type="scientific">Powai lake megavirus</name>
    <dbReference type="NCBI Taxonomy" id="1842663"/>
    <lineage>
        <taxon>Viruses</taxon>
        <taxon>Varidnaviria</taxon>
        <taxon>Bamfordvirae</taxon>
        <taxon>Nucleocytoviricota</taxon>
        <taxon>Megaviricetes</taxon>
        <taxon>Imitervirales</taxon>
        <taxon>Mimiviridae</taxon>
        <taxon>Megamimivirinae</taxon>
        <taxon>Megavirus</taxon>
        <taxon>Megavirus powaiense</taxon>
    </lineage>
</organism>
<sequence>METSVYVAPGNRKYLIEYIQIFEIYYNAKIIQLQPYNIDKEELDKQTSKNIIFISLVPSGILNDLEKILPEYNIFVINVDQFSVRRLDYFLNIMTKGIRVIDYSEQNISFTKNPKHFCVPLFYNSNIVINTNYEKIYDIGFTGYMTERRRNIINALKNTYKVIVIDLFGQERDTILKQCKIILNIHAFDNNDATTEVMRCYPVIYNKTLVISENTTLSETNSYNRSINNFIIFTNYNKIIKKCHSVLNNYEKIYGQLFGNYSNQYINSLSWTFARQIRLKYFTNIFVDTKQLENNNNENNNNENNNNENENNGKKFKYNIKLKSSKKINLHDKKIKLIQSEVSCLKNKIKKLEKKIE</sequence>
<accession>A0A167RGD8</accession>
<evidence type="ECO:0000256" key="1">
    <source>
        <dbReference type="SAM" id="MobiDB-lite"/>
    </source>
</evidence>
<evidence type="ECO:0000313" key="2">
    <source>
        <dbReference type="EMBL" id="ANB50653.1"/>
    </source>
</evidence>
<dbReference type="Proteomes" id="UP000241365">
    <property type="component" value="Segment"/>
</dbReference>
<protein>
    <recommendedName>
        <fullName evidence="4">DUF3880 domain-containing protein</fullName>
    </recommendedName>
</protein>
<dbReference type="KEGG" id="vg:80513015"/>
<keyword evidence="3" id="KW-1185">Reference proteome</keyword>
<feature type="region of interest" description="Disordered" evidence="1">
    <location>
        <begin position="293"/>
        <end position="313"/>
    </location>
</feature>
<evidence type="ECO:0008006" key="4">
    <source>
        <dbReference type="Google" id="ProtNLM"/>
    </source>
</evidence>
<feature type="compositionally biased region" description="Low complexity" evidence="1">
    <location>
        <begin position="293"/>
        <end position="310"/>
    </location>
</feature>
<evidence type="ECO:0000313" key="3">
    <source>
        <dbReference type="Proteomes" id="UP000241365"/>
    </source>
</evidence>
<proteinExistence type="predicted"/>
<dbReference type="EMBL" id="KU877344">
    <property type="protein sequence ID" value="ANB50653.1"/>
    <property type="molecule type" value="Genomic_DNA"/>
</dbReference>